<evidence type="ECO:0000313" key="8">
    <source>
        <dbReference type="Proteomes" id="UP000092124"/>
    </source>
</evidence>
<evidence type="ECO:0000313" key="7">
    <source>
        <dbReference type="EMBL" id="OBS81405.1"/>
    </source>
</evidence>
<evidence type="ECO:0000256" key="2">
    <source>
        <dbReference type="ARBA" id="ARBA00006889"/>
    </source>
</evidence>
<name>A0A1A6HTT3_NEOLE</name>
<keyword evidence="3" id="KW-0964">Secreted</keyword>
<dbReference type="SUPFAM" id="SSF50814">
    <property type="entry name" value="Lipocalins"/>
    <property type="match status" value="1"/>
</dbReference>
<keyword evidence="8" id="KW-1185">Reference proteome</keyword>
<dbReference type="GO" id="GO:0005615">
    <property type="term" value="C:extracellular space"/>
    <property type="evidence" value="ECO:0007669"/>
    <property type="project" value="TreeGrafter"/>
</dbReference>
<dbReference type="Pfam" id="PF00061">
    <property type="entry name" value="Lipocalin"/>
    <property type="match status" value="1"/>
</dbReference>
<reference evidence="7 8" key="1">
    <citation type="submission" date="2016-06" db="EMBL/GenBank/DDBJ databases">
        <title>The Draft Genome Sequence and Annotation of the Desert Woodrat Neotoma lepida.</title>
        <authorList>
            <person name="Campbell M."/>
            <person name="Oakeson K.F."/>
            <person name="Yandell M."/>
            <person name="Halpert J.R."/>
            <person name="Dearing D."/>
        </authorList>
    </citation>
    <scope>NUCLEOTIDE SEQUENCE [LARGE SCALE GENOMIC DNA]</scope>
    <source>
        <strain evidence="7">417</strain>
        <tissue evidence="7">Liver</tissue>
    </source>
</reference>
<dbReference type="PANTHER" id="PTHR11430:SF129">
    <property type="entry name" value="ODORANT-BINDING PROTEIN 2A-RELATED"/>
    <property type="match status" value="1"/>
</dbReference>
<dbReference type="Gene3D" id="2.40.128.20">
    <property type="match status" value="2"/>
</dbReference>
<dbReference type="GO" id="GO:0036094">
    <property type="term" value="F:small molecule binding"/>
    <property type="evidence" value="ECO:0007669"/>
    <property type="project" value="InterPro"/>
</dbReference>
<dbReference type="InterPro" id="IPR000566">
    <property type="entry name" value="Lipocln_cytosolic_FA-bd_dom"/>
</dbReference>
<dbReference type="PRINTS" id="PR01175">
    <property type="entry name" value="VNEBNERGLAND"/>
</dbReference>
<gene>
    <name evidence="7" type="ORF">A6R68_20393</name>
</gene>
<comment type="subcellular location">
    <subcellularLocation>
        <location evidence="1">Secreted</location>
    </subcellularLocation>
</comment>
<evidence type="ECO:0000256" key="4">
    <source>
        <dbReference type="ARBA" id="ARBA00022729"/>
    </source>
</evidence>
<proteinExistence type="inferred from homology"/>
<dbReference type="Proteomes" id="UP000092124">
    <property type="component" value="Unassembled WGS sequence"/>
</dbReference>
<organism evidence="7 8">
    <name type="scientific">Neotoma lepida</name>
    <name type="common">Desert woodrat</name>
    <dbReference type="NCBI Taxonomy" id="56216"/>
    <lineage>
        <taxon>Eukaryota</taxon>
        <taxon>Metazoa</taxon>
        <taxon>Chordata</taxon>
        <taxon>Craniata</taxon>
        <taxon>Vertebrata</taxon>
        <taxon>Euteleostomi</taxon>
        <taxon>Mammalia</taxon>
        <taxon>Eutheria</taxon>
        <taxon>Euarchontoglires</taxon>
        <taxon>Glires</taxon>
        <taxon>Rodentia</taxon>
        <taxon>Myomorpha</taxon>
        <taxon>Muroidea</taxon>
        <taxon>Cricetidae</taxon>
        <taxon>Neotominae</taxon>
        <taxon>Neotoma</taxon>
    </lineage>
</organism>
<evidence type="ECO:0000259" key="6">
    <source>
        <dbReference type="Pfam" id="PF00061"/>
    </source>
</evidence>
<feature type="non-terminal residue" evidence="7">
    <location>
        <position position="199"/>
    </location>
</feature>
<dbReference type="InterPro" id="IPR002450">
    <property type="entry name" value="von_Ebner_gland"/>
</dbReference>
<evidence type="ECO:0000256" key="1">
    <source>
        <dbReference type="ARBA" id="ARBA00004613"/>
    </source>
</evidence>
<dbReference type="InterPro" id="IPR012674">
    <property type="entry name" value="Calycin"/>
</dbReference>
<accession>A0A1A6HTT3</accession>
<dbReference type="PANTHER" id="PTHR11430">
    <property type="entry name" value="LIPOCALIN"/>
    <property type="match status" value="1"/>
</dbReference>
<feature type="domain" description="Lipocalin/cytosolic fatty-acid binding" evidence="6">
    <location>
        <begin position="115"/>
        <end position="178"/>
    </location>
</feature>
<comment type="similarity">
    <text evidence="2">Belongs to the calycin superfamily. Lipocalin family.</text>
</comment>
<dbReference type="InterPro" id="IPR002345">
    <property type="entry name" value="Lipocalin"/>
</dbReference>
<keyword evidence="4" id="KW-0732">Signal</keyword>
<feature type="region of interest" description="Disordered" evidence="5">
    <location>
        <begin position="1"/>
        <end position="29"/>
    </location>
</feature>
<dbReference type="OrthoDB" id="9621919at2759"/>
<dbReference type="STRING" id="56216.A0A1A6HTT3"/>
<comment type="caution">
    <text evidence="7">The sequence shown here is derived from an EMBL/GenBank/DDBJ whole genome shotgun (WGS) entry which is preliminary data.</text>
</comment>
<protein>
    <recommendedName>
        <fullName evidence="6">Lipocalin/cytosolic fatty-acid binding domain-containing protein</fullName>
    </recommendedName>
</protein>
<evidence type="ECO:0000256" key="5">
    <source>
        <dbReference type="SAM" id="MobiDB-lite"/>
    </source>
</evidence>
<dbReference type="EMBL" id="LZPO01017035">
    <property type="protein sequence ID" value="OBS81405.1"/>
    <property type="molecule type" value="Genomic_DNA"/>
</dbReference>
<dbReference type="AlphaFoldDB" id="A0A1A6HTT3"/>
<sequence length="199" mass="22528">MASAKWAHIPGHGGYKGHPVRIRSRHSPGDLPRVRAQRLKMKNLLLPFLLLGLVAVLKAQEVPVDDQDFSGTWYTKAIMHNDSLPGDKVPMQVYPMKVTALEGGNLETKITFCRKTMYIQELPVKDHYIFYCEGQHHGKYFSIGKLVGRDTKENPEAMEEFKKFTQLKGLQEKNIFVPEMSGESRTAHTSVCVPYVTAN</sequence>
<evidence type="ECO:0000256" key="3">
    <source>
        <dbReference type="ARBA" id="ARBA00022525"/>
    </source>
</evidence>